<dbReference type="PROSITE" id="PS50863">
    <property type="entry name" value="B3"/>
    <property type="match status" value="2"/>
</dbReference>
<keyword evidence="5" id="KW-0539">Nucleus</keyword>
<keyword evidence="2" id="KW-0805">Transcription regulation</keyword>
<evidence type="ECO:0000256" key="4">
    <source>
        <dbReference type="ARBA" id="ARBA00023163"/>
    </source>
</evidence>
<dbReference type="InterPro" id="IPR050655">
    <property type="entry name" value="Plant_B3_domain"/>
</dbReference>
<dbReference type="CDD" id="cd10017">
    <property type="entry name" value="B3_DNA"/>
    <property type="match status" value="2"/>
</dbReference>
<evidence type="ECO:0000256" key="2">
    <source>
        <dbReference type="ARBA" id="ARBA00023015"/>
    </source>
</evidence>
<sequence>MWENLTLQTHTGESWGVKIEQIGGHDYFTHYGWQKFVQDHKLEVGDFLVFCLISESIFEVVMYDRSGCEKEVNSPIRSNIGDASAISERNNGNPLMGFRRTALLPKSKASLSDAYVKRSGALHGKTEADESEGKIVPRHFERDTGIRRKKSMVLRNPDGRDWPVVIRVWKWRSRVVLGNGWSEFRRANKLAYGDTCLFQFIQSAGNVIQVQRGGEPTRNRYRLRS</sequence>
<dbReference type="GO" id="GO:0005634">
    <property type="term" value="C:nucleus"/>
    <property type="evidence" value="ECO:0007669"/>
    <property type="project" value="UniProtKB-SubCell"/>
</dbReference>
<dbReference type="InterPro" id="IPR003340">
    <property type="entry name" value="B3_DNA-bd"/>
</dbReference>
<dbReference type="SMART" id="SM01019">
    <property type="entry name" value="B3"/>
    <property type="match status" value="2"/>
</dbReference>
<name>A0A5J5C036_9ASTE</name>
<keyword evidence="3" id="KW-0238">DNA-binding</keyword>
<evidence type="ECO:0000313" key="8">
    <source>
        <dbReference type="Proteomes" id="UP000325577"/>
    </source>
</evidence>
<proteinExistence type="predicted"/>
<gene>
    <name evidence="7" type="ORF">F0562_003874</name>
</gene>
<dbReference type="Proteomes" id="UP000325577">
    <property type="component" value="Linkage Group LG1"/>
</dbReference>
<organism evidence="7 8">
    <name type="scientific">Nyssa sinensis</name>
    <dbReference type="NCBI Taxonomy" id="561372"/>
    <lineage>
        <taxon>Eukaryota</taxon>
        <taxon>Viridiplantae</taxon>
        <taxon>Streptophyta</taxon>
        <taxon>Embryophyta</taxon>
        <taxon>Tracheophyta</taxon>
        <taxon>Spermatophyta</taxon>
        <taxon>Magnoliopsida</taxon>
        <taxon>eudicotyledons</taxon>
        <taxon>Gunneridae</taxon>
        <taxon>Pentapetalae</taxon>
        <taxon>asterids</taxon>
        <taxon>Cornales</taxon>
        <taxon>Nyssaceae</taxon>
        <taxon>Nyssa</taxon>
    </lineage>
</organism>
<reference evidence="7 8" key="1">
    <citation type="submission" date="2019-09" db="EMBL/GenBank/DDBJ databases">
        <title>A chromosome-level genome assembly of the Chinese tupelo Nyssa sinensis.</title>
        <authorList>
            <person name="Yang X."/>
            <person name="Kang M."/>
            <person name="Yang Y."/>
            <person name="Xiong H."/>
            <person name="Wang M."/>
            <person name="Zhang Z."/>
            <person name="Wang Z."/>
            <person name="Wu H."/>
            <person name="Ma T."/>
            <person name="Liu J."/>
            <person name="Xi Z."/>
        </authorList>
    </citation>
    <scope>NUCLEOTIDE SEQUENCE [LARGE SCALE GENOMIC DNA]</scope>
    <source>
        <strain evidence="7">J267</strain>
        <tissue evidence="7">Leaf</tissue>
    </source>
</reference>
<accession>A0A5J5C036</accession>
<dbReference type="AlphaFoldDB" id="A0A5J5C036"/>
<keyword evidence="8" id="KW-1185">Reference proteome</keyword>
<comment type="subcellular location">
    <subcellularLocation>
        <location evidence="1">Nucleus</location>
    </subcellularLocation>
</comment>
<feature type="domain" description="TF-B3" evidence="6">
    <location>
        <begin position="119"/>
        <end position="214"/>
    </location>
</feature>
<dbReference type="InterPro" id="IPR015300">
    <property type="entry name" value="DNA-bd_pseudobarrel_sf"/>
</dbReference>
<dbReference type="OrthoDB" id="623918at2759"/>
<dbReference type="GO" id="GO:0003677">
    <property type="term" value="F:DNA binding"/>
    <property type="evidence" value="ECO:0007669"/>
    <property type="project" value="UniProtKB-KW"/>
</dbReference>
<protein>
    <recommendedName>
        <fullName evidence="6">TF-B3 domain-containing protein</fullName>
    </recommendedName>
</protein>
<evidence type="ECO:0000256" key="5">
    <source>
        <dbReference type="ARBA" id="ARBA00023242"/>
    </source>
</evidence>
<feature type="domain" description="TF-B3" evidence="6">
    <location>
        <begin position="1"/>
        <end position="66"/>
    </location>
</feature>
<dbReference type="PANTHER" id="PTHR31920">
    <property type="entry name" value="B3 DOMAIN-CONTAINING"/>
    <property type="match status" value="1"/>
</dbReference>
<dbReference type="Pfam" id="PF02362">
    <property type="entry name" value="B3"/>
    <property type="match status" value="2"/>
</dbReference>
<dbReference type="SUPFAM" id="SSF101936">
    <property type="entry name" value="DNA-binding pseudobarrel domain"/>
    <property type="match status" value="2"/>
</dbReference>
<evidence type="ECO:0000313" key="7">
    <source>
        <dbReference type="EMBL" id="KAA8547262.1"/>
    </source>
</evidence>
<evidence type="ECO:0000256" key="3">
    <source>
        <dbReference type="ARBA" id="ARBA00023125"/>
    </source>
</evidence>
<keyword evidence="4" id="KW-0804">Transcription</keyword>
<dbReference type="EMBL" id="CM018032">
    <property type="protein sequence ID" value="KAA8547262.1"/>
    <property type="molecule type" value="Genomic_DNA"/>
</dbReference>
<dbReference type="Gene3D" id="2.40.330.10">
    <property type="entry name" value="DNA-binding pseudobarrel domain"/>
    <property type="match status" value="2"/>
</dbReference>
<dbReference type="PANTHER" id="PTHR31920:SF135">
    <property type="entry name" value="B3 DOMAIN-CONTAINING PROTEIN OS03G0621600-RELATED"/>
    <property type="match status" value="1"/>
</dbReference>
<evidence type="ECO:0000256" key="1">
    <source>
        <dbReference type="ARBA" id="ARBA00004123"/>
    </source>
</evidence>
<evidence type="ECO:0000259" key="6">
    <source>
        <dbReference type="PROSITE" id="PS50863"/>
    </source>
</evidence>